<dbReference type="Proteomes" id="UP000019146">
    <property type="component" value="Chromosome 1"/>
</dbReference>
<organism evidence="1 2">
    <name type="scientific">Paraburkholderia caribensis MBA4</name>
    <dbReference type="NCBI Taxonomy" id="1323664"/>
    <lineage>
        <taxon>Bacteria</taxon>
        <taxon>Pseudomonadati</taxon>
        <taxon>Pseudomonadota</taxon>
        <taxon>Betaproteobacteria</taxon>
        <taxon>Burkholderiales</taxon>
        <taxon>Burkholderiaceae</taxon>
        <taxon>Paraburkholderia</taxon>
    </lineage>
</organism>
<accession>A0A0P0R7L3</accession>
<evidence type="ECO:0000313" key="1">
    <source>
        <dbReference type="EMBL" id="ALL63967.1"/>
    </source>
</evidence>
<gene>
    <name evidence="1" type="ORF">K788_0006805</name>
</gene>
<name>A0A0P0R7L3_9BURK</name>
<dbReference type="AlphaFoldDB" id="A0A0P0R7L3"/>
<dbReference type="EMBL" id="CP012746">
    <property type="protein sequence ID" value="ALL63967.1"/>
    <property type="molecule type" value="Genomic_DNA"/>
</dbReference>
<sequence>MSDASKRAQCCQSEKRLFHRKISKELRIIFKQGKYLSVSRPCVTSSRSCHVM</sequence>
<dbReference type="KEGG" id="bcai:K788_0006805"/>
<reference evidence="1 2" key="1">
    <citation type="journal article" date="2014" name="Genome Announc.">
        <title>Draft Genome Sequence of the Haloacid-Degrading Burkholderia caribensis Strain MBA4.</title>
        <authorList>
            <person name="Pan Y."/>
            <person name="Kong K.F."/>
            <person name="Tsang J.S."/>
        </authorList>
    </citation>
    <scope>NUCLEOTIDE SEQUENCE [LARGE SCALE GENOMIC DNA]</scope>
    <source>
        <strain evidence="1 2">MBA4</strain>
    </source>
</reference>
<evidence type="ECO:0000313" key="2">
    <source>
        <dbReference type="Proteomes" id="UP000019146"/>
    </source>
</evidence>
<proteinExistence type="predicted"/>
<protein>
    <submittedName>
        <fullName evidence="1">Uncharacterized protein</fullName>
    </submittedName>
</protein>